<feature type="compositionally biased region" description="Low complexity" evidence="3">
    <location>
        <begin position="293"/>
        <end position="302"/>
    </location>
</feature>
<dbReference type="Pfam" id="PF00076">
    <property type="entry name" value="RRM_1"/>
    <property type="match status" value="1"/>
</dbReference>
<dbReference type="SUPFAM" id="SSF54928">
    <property type="entry name" value="RNA-binding domain, RBD"/>
    <property type="match status" value="1"/>
</dbReference>
<keyword evidence="6" id="KW-1185">Reference proteome</keyword>
<evidence type="ECO:0000256" key="3">
    <source>
        <dbReference type="SAM" id="MobiDB-lite"/>
    </source>
</evidence>
<accession>A0A9W8Z533</accession>
<reference evidence="5" key="1">
    <citation type="submission" date="2022-10" db="EMBL/GenBank/DDBJ databases">
        <title>Tapping the CABI collections for fungal endophytes: first genome assemblies for Collariella, Neodidymelliopsis, Ascochyta clinopodiicola, Didymella pomorum, Didymosphaeria variabile, Neocosmospora piperis and Neocucurbitaria cava.</title>
        <authorList>
            <person name="Hill R."/>
        </authorList>
    </citation>
    <scope>NUCLEOTIDE SEQUENCE</scope>
    <source>
        <strain evidence="5">IMI 355082</strain>
    </source>
</reference>
<dbReference type="InterPro" id="IPR025715">
    <property type="entry name" value="FoP_C"/>
</dbReference>
<dbReference type="InterPro" id="IPR035979">
    <property type="entry name" value="RBD_domain_sf"/>
</dbReference>
<evidence type="ECO:0000313" key="5">
    <source>
        <dbReference type="EMBL" id="KAJ4396959.1"/>
    </source>
</evidence>
<feature type="compositionally biased region" description="Basic and acidic residues" evidence="3">
    <location>
        <begin position="26"/>
        <end position="71"/>
    </location>
</feature>
<dbReference type="InterPro" id="IPR012677">
    <property type="entry name" value="Nucleotide-bd_a/b_plait_sf"/>
</dbReference>
<dbReference type="EMBL" id="JAPEVB010000001">
    <property type="protein sequence ID" value="KAJ4396959.1"/>
    <property type="molecule type" value="Genomic_DNA"/>
</dbReference>
<evidence type="ECO:0000256" key="1">
    <source>
        <dbReference type="ARBA" id="ARBA00022884"/>
    </source>
</evidence>
<dbReference type="PANTHER" id="PTHR19965">
    <property type="entry name" value="RNA AND EXPORT FACTOR BINDING PROTEIN"/>
    <property type="match status" value="1"/>
</dbReference>
<dbReference type="GO" id="GO:0005634">
    <property type="term" value="C:nucleus"/>
    <property type="evidence" value="ECO:0007669"/>
    <property type="project" value="TreeGrafter"/>
</dbReference>
<dbReference type="PANTHER" id="PTHR19965:SF82">
    <property type="entry name" value="THO COMPLEX SUBUNIT 4"/>
    <property type="match status" value="1"/>
</dbReference>
<dbReference type="AlphaFoldDB" id="A0A9W8Z533"/>
<dbReference type="OrthoDB" id="5382468at2759"/>
<dbReference type="GO" id="GO:0003729">
    <property type="term" value="F:mRNA binding"/>
    <property type="evidence" value="ECO:0007669"/>
    <property type="project" value="TreeGrafter"/>
</dbReference>
<dbReference type="InterPro" id="IPR051229">
    <property type="entry name" value="ALYREF_mRNA_export"/>
</dbReference>
<feature type="compositionally biased region" description="Basic and acidic residues" evidence="3">
    <location>
        <begin position="202"/>
        <end position="236"/>
    </location>
</feature>
<dbReference type="Gene3D" id="3.30.70.330">
    <property type="match status" value="1"/>
</dbReference>
<sequence>MDRSLDEILAEQRPNRNGGRSRGGRGRGDQQRRREPRDDYPRDGVRKSYRDDAPRNLDSEWVHDRFEDNGHRSRQGRRGQDRDFPSGDVEEEVGTKVRVDNVHYDLSEEDLLGLFKTVGNVLNLAIKYDRAGRSTGSVFVTYELYEDAQEAVREFDGANAKGQPIHLKVLPPLRRRDQGGMAGRPLSERVTLSSGRNRSRSPARDLEDEAARRNIDRYVPGGRRDRDRSPIRGRGRERGRRPGAGRDRGRGNAGEGGDRPGRDARPKKTQEELDAEMEDYFNAQASSNGGGQAPATAAAAPVAEEDIDMIE</sequence>
<evidence type="ECO:0000259" key="4">
    <source>
        <dbReference type="PROSITE" id="PS50102"/>
    </source>
</evidence>
<feature type="region of interest" description="Disordered" evidence="3">
    <location>
        <begin position="166"/>
        <end position="311"/>
    </location>
</feature>
<dbReference type="PROSITE" id="PS50102">
    <property type="entry name" value="RRM"/>
    <property type="match status" value="1"/>
</dbReference>
<feature type="compositionally biased region" description="Basic and acidic residues" evidence="3">
    <location>
        <begin position="244"/>
        <end position="271"/>
    </location>
</feature>
<gene>
    <name evidence="5" type="ORF">N0V93_001182</name>
</gene>
<name>A0A9W8Z533_9PEZI</name>
<protein>
    <recommendedName>
        <fullName evidence="4">RRM domain-containing protein</fullName>
    </recommendedName>
</protein>
<feature type="domain" description="RRM" evidence="4">
    <location>
        <begin position="95"/>
        <end position="172"/>
    </location>
</feature>
<dbReference type="SMART" id="SM00360">
    <property type="entry name" value="RRM"/>
    <property type="match status" value="1"/>
</dbReference>
<evidence type="ECO:0000256" key="2">
    <source>
        <dbReference type="PROSITE-ProRule" id="PRU00176"/>
    </source>
</evidence>
<dbReference type="Pfam" id="PF13865">
    <property type="entry name" value="FoP_duplication"/>
    <property type="match status" value="1"/>
</dbReference>
<dbReference type="CDD" id="cd12418">
    <property type="entry name" value="RRM_Aly_REF_like"/>
    <property type="match status" value="1"/>
</dbReference>
<feature type="region of interest" description="Disordered" evidence="3">
    <location>
        <begin position="1"/>
        <end position="92"/>
    </location>
</feature>
<organism evidence="5 6">
    <name type="scientific">Gnomoniopsis smithogilvyi</name>
    <dbReference type="NCBI Taxonomy" id="1191159"/>
    <lineage>
        <taxon>Eukaryota</taxon>
        <taxon>Fungi</taxon>
        <taxon>Dikarya</taxon>
        <taxon>Ascomycota</taxon>
        <taxon>Pezizomycotina</taxon>
        <taxon>Sordariomycetes</taxon>
        <taxon>Sordariomycetidae</taxon>
        <taxon>Diaporthales</taxon>
        <taxon>Gnomoniaceae</taxon>
        <taxon>Gnomoniopsis</taxon>
    </lineage>
</organism>
<dbReference type="InterPro" id="IPR000504">
    <property type="entry name" value="RRM_dom"/>
</dbReference>
<dbReference type="SMART" id="SM01218">
    <property type="entry name" value="FoP_duplication"/>
    <property type="match status" value="1"/>
</dbReference>
<evidence type="ECO:0000313" key="6">
    <source>
        <dbReference type="Proteomes" id="UP001140453"/>
    </source>
</evidence>
<dbReference type="Proteomes" id="UP001140453">
    <property type="component" value="Unassembled WGS sequence"/>
</dbReference>
<keyword evidence="1 2" id="KW-0694">RNA-binding</keyword>
<comment type="caution">
    <text evidence="5">The sequence shown here is derived from an EMBL/GenBank/DDBJ whole genome shotgun (WGS) entry which is preliminary data.</text>
</comment>
<proteinExistence type="predicted"/>